<accession>A0A7E4ULY5</accession>
<dbReference type="WBParaSite" id="Pan_g10014.t1">
    <property type="protein sequence ID" value="Pan_g10014.t1"/>
    <property type="gene ID" value="Pan_g10014"/>
</dbReference>
<sequence length="180" mass="19609">MHRSPSDVTRNRVVPPPSNLNDSVDDVMRLQQATEVVIVITTILCLFKFLRTRTSRPAERKGGRWKSTPGALRPLNEGAICATPTRLQSPPPPPDDDADPSEMEETRREVTLAETSATVVSLVVQFLSSSAVAVLMKPAPSKIEAGAGRLTLSSVSLTALRQWFALEVVSPRAVVVQIWV</sequence>
<evidence type="ECO:0000256" key="2">
    <source>
        <dbReference type="SAM" id="Phobius"/>
    </source>
</evidence>
<proteinExistence type="predicted"/>
<evidence type="ECO:0000313" key="4">
    <source>
        <dbReference type="WBParaSite" id="Pan_g10014.t1"/>
    </source>
</evidence>
<feature type="region of interest" description="Disordered" evidence="1">
    <location>
        <begin position="82"/>
        <end position="110"/>
    </location>
</feature>
<reference evidence="3" key="1">
    <citation type="journal article" date="2013" name="Genetics">
        <title>The draft genome and transcriptome of Panagrellus redivivus are shaped by the harsh demands of a free-living lifestyle.</title>
        <authorList>
            <person name="Srinivasan J."/>
            <person name="Dillman A.R."/>
            <person name="Macchietto M.G."/>
            <person name="Heikkinen L."/>
            <person name="Lakso M."/>
            <person name="Fracchia K.M."/>
            <person name="Antoshechkin I."/>
            <person name="Mortazavi A."/>
            <person name="Wong G."/>
            <person name="Sternberg P.W."/>
        </authorList>
    </citation>
    <scope>NUCLEOTIDE SEQUENCE [LARGE SCALE GENOMIC DNA]</scope>
    <source>
        <strain evidence="3">MT8872</strain>
    </source>
</reference>
<protein>
    <submittedName>
        <fullName evidence="4">Uncharacterized protein</fullName>
    </submittedName>
</protein>
<keyword evidence="2" id="KW-1133">Transmembrane helix</keyword>
<feature type="transmembrane region" description="Helical" evidence="2">
    <location>
        <begin position="30"/>
        <end position="50"/>
    </location>
</feature>
<name>A0A7E4ULY5_PANRE</name>
<dbReference type="Proteomes" id="UP000492821">
    <property type="component" value="Unassembled WGS sequence"/>
</dbReference>
<reference evidence="4" key="2">
    <citation type="submission" date="2020-10" db="UniProtKB">
        <authorList>
            <consortium name="WormBaseParasite"/>
        </authorList>
    </citation>
    <scope>IDENTIFICATION</scope>
</reference>
<keyword evidence="2" id="KW-0472">Membrane</keyword>
<feature type="region of interest" description="Disordered" evidence="1">
    <location>
        <begin position="1"/>
        <end position="23"/>
    </location>
</feature>
<keyword evidence="2" id="KW-0812">Transmembrane</keyword>
<feature type="compositionally biased region" description="Acidic residues" evidence="1">
    <location>
        <begin position="94"/>
        <end position="103"/>
    </location>
</feature>
<evidence type="ECO:0000313" key="3">
    <source>
        <dbReference type="Proteomes" id="UP000492821"/>
    </source>
</evidence>
<feature type="region of interest" description="Disordered" evidence="1">
    <location>
        <begin position="57"/>
        <end position="76"/>
    </location>
</feature>
<organism evidence="3 4">
    <name type="scientific">Panagrellus redivivus</name>
    <name type="common">Microworm</name>
    <dbReference type="NCBI Taxonomy" id="6233"/>
    <lineage>
        <taxon>Eukaryota</taxon>
        <taxon>Metazoa</taxon>
        <taxon>Ecdysozoa</taxon>
        <taxon>Nematoda</taxon>
        <taxon>Chromadorea</taxon>
        <taxon>Rhabditida</taxon>
        <taxon>Tylenchina</taxon>
        <taxon>Panagrolaimomorpha</taxon>
        <taxon>Panagrolaimoidea</taxon>
        <taxon>Panagrolaimidae</taxon>
        <taxon>Panagrellus</taxon>
    </lineage>
</organism>
<dbReference type="AlphaFoldDB" id="A0A7E4ULY5"/>
<evidence type="ECO:0000256" key="1">
    <source>
        <dbReference type="SAM" id="MobiDB-lite"/>
    </source>
</evidence>
<keyword evidence="3" id="KW-1185">Reference proteome</keyword>